<dbReference type="InterPro" id="IPR050639">
    <property type="entry name" value="SSR_resolvase"/>
</dbReference>
<dbReference type="SMART" id="SM00857">
    <property type="entry name" value="Resolvase"/>
    <property type="match status" value="1"/>
</dbReference>
<accession>A0ABQ0B9D7</accession>
<feature type="coiled-coil region" evidence="1">
    <location>
        <begin position="377"/>
        <end position="449"/>
    </location>
</feature>
<dbReference type="InterPro" id="IPR038109">
    <property type="entry name" value="DNA_bind_recomb_sf"/>
</dbReference>
<feature type="domain" description="Recombinase" evidence="2">
    <location>
        <begin position="164"/>
        <end position="306"/>
    </location>
</feature>
<comment type="caution">
    <text evidence="3">The sequence shown here is derived from an EMBL/GenBank/DDBJ whole genome shotgun (WGS) entry which is preliminary data.</text>
</comment>
<dbReference type="SUPFAM" id="SSF53041">
    <property type="entry name" value="Resolvase-like"/>
    <property type="match status" value="1"/>
</dbReference>
<reference evidence="3 4" key="1">
    <citation type="submission" date="2024-04" db="EMBL/GenBank/DDBJ databases">
        <title>Defined microbial consortia suppress multidrug-resistant proinflammatory Enterobacteriaceae via ecological control.</title>
        <authorList>
            <person name="Furuichi M."/>
            <person name="Kawaguchi T."/>
            <person name="Pust M."/>
            <person name="Yasuma K."/>
            <person name="Plichta D."/>
            <person name="Hasegawa N."/>
            <person name="Ohya T."/>
            <person name="Bhattarai S."/>
            <person name="Sasajima S."/>
            <person name="Aoto Y."/>
            <person name="Tuganbaev T."/>
            <person name="Yaginuma M."/>
            <person name="Ueda M."/>
            <person name="Okahashi N."/>
            <person name="Amafuji K."/>
            <person name="Kiridooshi Y."/>
            <person name="Sugita K."/>
            <person name="Strazar M."/>
            <person name="Skelly A."/>
            <person name="Suda W."/>
            <person name="Hattori M."/>
            <person name="Nakamoto N."/>
            <person name="Caballero S."/>
            <person name="Norman J."/>
            <person name="Olle B."/>
            <person name="Tanoue T."/>
            <person name="Arita M."/>
            <person name="Bucci V."/>
            <person name="Atarashi K."/>
            <person name="Xavier R."/>
            <person name="Honda K."/>
        </authorList>
    </citation>
    <scope>NUCLEOTIDE SEQUENCE [LARGE SCALE GENOMIC DNA]</scope>
    <source>
        <strain evidence="4">k04-0078-D8-1</strain>
    </source>
</reference>
<proteinExistence type="predicted"/>
<evidence type="ECO:0000256" key="1">
    <source>
        <dbReference type="SAM" id="Coils"/>
    </source>
</evidence>
<evidence type="ECO:0000313" key="4">
    <source>
        <dbReference type="Proteomes" id="UP001600943"/>
    </source>
</evidence>
<evidence type="ECO:0000259" key="2">
    <source>
        <dbReference type="PROSITE" id="PS51737"/>
    </source>
</evidence>
<dbReference type="PROSITE" id="PS51737">
    <property type="entry name" value="RECOMBINASE_DNA_BIND"/>
    <property type="match status" value="1"/>
</dbReference>
<gene>
    <name evidence="3" type="ORF">K040078D81_21650</name>
</gene>
<dbReference type="Proteomes" id="UP001600943">
    <property type="component" value="Unassembled WGS sequence"/>
</dbReference>
<protein>
    <submittedName>
        <fullName evidence="3">Recombinase family protein</fullName>
    </submittedName>
</protein>
<dbReference type="EMBL" id="BAABYW010000001">
    <property type="protein sequence ID" value="GAA6408048.1"/>
    <property type="molecule type" value="Genomic_DNA"/>
</dbReference>
<dbReference type="Pfam" id="PF07508">
    <property type="entry name" value="Recombinase"/>
    <property type="match status" value="1"/>
</dbReference>
<dbReference type="Gene3D" id="3.40.50.1390">
    <property type="entry name" value="Resolvase, N-terminal catalytic domain"/>
    <property type="match status" value="1"/>
</dbReference>
<dbReference type="PANTHER" id="PTHR30461:SF23">
    <property type="entry name" value="DNA RECOMBINASE-RELATED"/>
    <property type="match status" value="1"/>
</dbReference>
<dbReference type="PANTHER" id="PTHR30461">
    <property type="entry name" value="DNA-INVERTASE FROM LAMBDOID PROPHAGE"/>
    <property type="match status" value="1"/>
</dbReference>
<dbReference type="InterPro" id="IPR011109">
    <property type="entry name" value="DNA_bind_recombinase_dom"/>
</dbReference>
<dbReference type="Pfam" id="PF00239">
    <property type="entry name" value="Resolvase"/>
    <property type="match status" value="1"/>
</dbReference>
<name>A0ABQ0B9D7_9FIRM</name>
<sequence length="493" mass="56896">MDIFRTAFYIRLSKETPYAKERGTVACQEKTLLDSIRDKPEFQWIETYTDINYSGASMIRPGLIRICHDIEYGKINCVVVKDFSRLGRDYIEVGDFMEQVLTAGGRLLSVNDGYDSASCTNQESLEAGLKNILHTLHLKSTSEKVRKVTRMKRERGDYPSGVGPYGYQRDCCDKNHLVVDESASHIVEMIFEMRLKGISLKEIARRLTELGIPTPNRHRIDYGLCKMSKQPENPNWNHNTIRGILSNPYYTGDTVNGRYQYGEMHEKRVALHLEDKWTVIRDTHEAIISREDFQKVQESFPGPRAKTDTGEETLEQLLPPIVYCTGCGEPLMQDENGSLVYKCLKCSQVGKKGFKSIPVEIVEESVIEGVRRYFRECLEYEKQHMRKEEQAQELKQLQKRMDELSRNKISSYEAYKDNRISKEEFLKRKQKIDREKERLKQQLSGETEAAEDAVGHMPITRTTIETYVDKIMIGPAASVSVCMKSGERYRCKK</sequence>
<dbReference type="RefSeq" id="WP_369861491.1">
    <property type="nucleotide sequence ID" value="NZ_BAABYW010000001.1"/>
</dbReference>
<evidence type="ECO:0000313" key="3">
    <source>
        <dbReference type="EMBL" id="GAA6408048.1"/>
    </source>
</evidence>
<keyword evidence="4" id="KW-1185">Reference proteome</keyword>
<organism evidence="3 4">
    <name type="scientific">Blautia hominis</name>
    <dbReference type="NCBI Taxonomy" id="2025493"/>
    <lineage>
        <taxon>Bacteria</taxon>
        <taxon>Bacillati</taxon>
        <taxon>Bacillota</taxon>
        <taxon>Clostridia</taxon>
        <taxon>Lachnospirales</taxon>
        <taxon>Lachnospiraceae</taxon>
        <taxon>Blautia</taxon>
    </lineage>
</organism>
<dbReference type="Gene3D" id="3.90.1750.20">
    <property type="entry name" value="Putative Large Serine Recombinase, Chain B, Domain 2"/>
    <property type="match status" value="1"/>
</dbReference>
<keyword evidence="1" id="KW-0175">Coiled coil</keyword>
<dbReference type="InterPro" id="IPR036162">
    <property type="entry name" value="Resolvase-like_N_sf"/>
</dbReference>
<dbReference type="InterPro" id="IPR006119">
    <property type="entry name" value="Resolv_N"/>
</dbReference>